<dbReference type="Proteomes" id="UP000183971">
    <property type="component" value="Unassembled WGS sequence"/>
</dbReference>
<dbReference type="VEuPathDB" id="FungiDB:FPRO_01847"/>
<dbReference type="AlphaFoldDB" id="A0A1L7V1W2"/>
<dbReference type="EMBL" id="FJOF01000001">
    <property type="protein sequence ID" value="CZR33162.1"/>
    <property type="molecule type" value="Genomic_DNA"/>
</dbReference>
<dbReference type="GeneID" id="42046734"/>
<evidence type="ECO:0000313" key="2">
    <source>
        <dbReference type="Proteomes" id="UP000183971"/>
    </source>
</evidence>
<accession>A0A1L7V1W2</accession>
<name>A0A1L7V1W2_FUSPR</name>
<keyword evidence="2" id="KW-1185">Reference proteome</keyword>
<gene>
    <name evidence="1" type="ORF">FPRO_01847</name>
</gene>
<evidence type="ECO:0000313" key="1">
    <source>
        <dbReference type="EMBL" id="CZR33162.1"/>
    </source>
</evidence>
<protein>
    <recommendedName>
        <fullName evidence="3">Fungal N-terminal domain-containing protein</fullName>
    </recommendedName>
</protein>
<reference evidence="2" key="1">
    <citation type="journal article" date="2016" name="Genome Biol. Evol.">
        <title>Comparative 'omics' of the Fusarium fujikuroi species complex highlights differences in genetic potential and metabolite synthesis.</title>
        <authorList>
            <person name="Niehaus E.-M."/>
            <person name="Muensterkoetter M."/>
            <person name="Proctor R.H."/>
            <person name="Brown D.W."/>
            <person name="Sharon A."/>
            <person name="Idan Y."/>
            <person name="Oren-Young L."/>
            <person name="Sieber C.M."/>
            <person name="Novak O."/>
            <person name="Pencik A."/>
            <person name="Tarkowska D."/>
            <person name="Hromadova K."/>
            <person name="Freeman S."/>
            <person name="Maymon M."/>
            <person name="Elazar M."/>
            <person name="Youssef S.A."/>
            <person name="El-Shabrawy E.S.M."/>
            <person name="Shalaby A.B.A."/>
            <person name="Houterman P."/>
            <person name="Brock N.L."/>
            <person name="Burkhardt I."/>
            <person name="Tsavkelova E.A."/>
            <person name="Dickschat J.S."/>
            <person name="Galuszka P."/>
            <person name="Gueldener U."/>
            <person name="Tudzynski B."/>
        </authorList>
    </citation>
    <scope>NUCLEOTIDE SEQUENCE [LARGE SCALE GENOMIC DNA]</scope>
    <source>
        <strain evidence="2">ET1</strain>
    </source>
</reference>
<comment type="caution">
    <text evidence="1">The sequence shown here is derived from an EMBL/GenBank/DDBJ whole genome shotgun (WGS) entry which is preliminary data.</text>
</comment>
<sequence length="1045" mass="118298">MSDALSVVGSAVGIISLGIQVCQGLVSYLQSFKSQDQEIQDSIKEAQTIVSLFNSLKDVLLRLDQHSAGVIAVVDCLNDCEKKLRELQLFLLKLQKSSEPTKNTRQKIKDARHSFAYPFLEGKLLSLRQSLQKLLQNLDLAVNIASFCISDLMTQMCHQLHGVNGAVQSQGLHIAQTSDHLLALDKAVAIRFRHAEEILSQFTIAAQDLRQEIVAQTTVAASSLSQMMSRNQHLQEELNERLGRCLEEMVRDRGYAKNVLGSYIGLETTAIDSSVTRTLQASKNSTTPRATIRELPGCHCKLNNRPWKYSVQFWNIKIEYEERSLERHKRGCRYFGISCEMRRTDVQIPLKVAWFSSRFILACIQYSHGTASPGLAIRYQNVVPQKHSAVFEELSKLHFGFLFRDRDPSGSDIASAVENTERAILSLYRDGKASPSDRDEYGCNQAEIACGLMTLFYNEVMNSSVANTTRTVAVMAAIRLIKIISSVVGAEGVNIGATNMAVLLRNQEHEWIRLYATFDLSWQDIIQRALRSKYIRLSSLWPLICDSGQYCETPLLIQAIIQESEDLLKLHLLKNQTGLSHVFHGFTPFQLCIQWSRGIEMLLSSKINSPLDEDALSLAVYSDRPDSVKVFLEAGCPMEYGCKTRNIFHITSKRCLAFIASNLVARRQALLLLAQKQLGILYDLDHPTDLPEDQASRICASLDKSGILVPPALRVPPTYSTIYHFSGTLLHHYRTLYDHGFDRLSSRNSVGLTFVMRERFLHPASTWLCNKSQILDIMTWLDSKGIFDEMVTDPLGLRLNIQATGWHYIASFIGDNPGWFSSYTHLPARFLSTVLAKSARDQCACWCTSEEKGCLPMHVFLKSRAIKKHHGREHDLYPYLHHLAEESEAYDLGVQTYYLEVIRFLTFEALEMTHTCSDFVKFTMVDDPGSSSGYARAITDCDSENSHGIRSGVEEQHNMSLLEDLMKEFAQIMTSMDLKSISLEGFIYGYWRNRISKLFAVDPEFINTIHYSQVSMDLYLLTSPTDVLPERLRCLLDKDFELKRP</sequence>
<proteinExistence type="predicted"/>
<dbReference type="RefSeq" id="XP_031074626.1">
    <property type="nucleotide sequence ID" value="XM_031226929.1"/>
</dbReference>
<organism evidence="1 2">
    <name type="scientific">Fusarium proliferatum (strain ET1)</name>
    <name type="common">Orchid endophyte fungus</name>
    <dbReference type="NCBI Taxonomy" id="1227346"/>
    <lineage>
        <taxon>Eukaryota</taxon>
        <taxon>Fungi</taxon>
        <taxon>Dikarya</taxon>
        <taxon>Ascomycota</taxon>
        <taxon>Pezizomycotina</taxon>
        <taxon>Sordariomycetes</taxon>
        <taxon>Hypocreomycetidae</taxon>
        <taxon>Hypocreales</taxon>
        <taxon>Nectriaceae</taxon>
        <taxon>Fusarium</taxon>
        <taxon>Fusarium fujikuroi species complex</taxon>
    </lineage>
</organism>
<evidence type="ECO:0008006" key="3">
    <source>
        <dbReference type="Google" id="ProtNLM"/>
    </source>
</evidence>